<name>A0A151AM56_9CLOT</name>
<dbReference type="Gene3D" id="3.30.1180.10">
    <property type="match status" value="1"/>
</dbReference>
<dbReference type="PROSITE" id="PS51482">
    <property type="entry name" value="DEGV"/>
    <property type="match status" value="1"/>
</dbReference>
<proteinExistence type="predicted"/>
<dbReference type="PATRIC" id="fig|1121305.3.peg.1737"/>
<dbReference type="Proteomes" id="UP000075374">
    <property type="component" value="Unassembled WGS sequence"/>
</dbReference>
<evidence type="ECO:0000313" key="4">
    <source>
        <dbReference type="Proteomes" id="UP000075374"/>
    </source>
</evidence>
<dbReference type="InterPro" id="IPR043168">
    <property type="entry name" value="DegV_C"/>
</dbReference>
<sequence>MVKKRINKQVYIGITKEDYNMNTIITTDSSSDLPLEYVEKNNIQTLGLICHLEGQDYIDDFGKTLTYEEFYGKLRKGAMPTTSQINVYRFEDLFRKYVKEGKSIIHLSMSSKISGCYSSAIIAKKTIEEEIKGADITVIDTKSASIGEGILVYTAVEMLNGGASKEEIINWVEENKLKLHHWFIVEDLIHLKRGGRLSSAKANIGTLLQIKPLIYIDKEGNLQNLSNIRGRKKAIKSLMDKFEENIVDTENLVVGISHGDCLSDALYLKEMILEKYNVKKVLINHVGPVIASHTGAGMLSLCFIGKDRVI</sequence>
<reference evidence="3 4" key="1">
    <citation type="submission" date="2016-02" db="EMBL/GenBank/DDBJ databases">
        <title>Genome sequence of Clostridium colicanis DSM 13634.</title>
        <authorList>
            <person name="Poehlein A."/>
            <person name="Daniel R."/>
        </authorList>
    </citation>
    <scope>NUCLEOTIDE SEQUENCE [LARGE SCALE GENOMIC DNA]</scope>
    <source>
        <strain evidence="3 4">DSM 13634</strain>
    </source>
</reference>
<evidence type="ECO:0000313" key="3">
    <source>
        <dbReference type="EMBL" id="KYH28719.1"/>
    </source>
</evidence>
<dbReference type="SUPFAM" id="SSF82549">
    <property type="entry name" value="DAK1/DegV-like"/>
    <property type="match status" value="1"/>
</dbReference>
<dbReference type="GO" id="GO:0008289">
    <property type="term" value="F:lipid binding"/>
    <property type="evidence" value="ECO:0007669"/>
    <property type="project" value="UniProtKB-KW"/>
</dbReference>
<dbReference type="Gene3D" id="2.20.28.50">
    <property type="entry name" value="degv family protein"/>
    <property type="match status" value="1"/>
</dbReference>
<dbReference type="NCBIfam" id="TIGR00762">
    <property type="entry name" value="DegV"/>
    <property type="match status" value="1"/>
</dbReference>
<comment type="caution">
    <text evidence="3">The sequence shown here is derived from an EMBL/GenBank/DDBJ whole genome shotgun (WGS) entry which is preliminary data.</text>
</comment>
<comment type="function">
    <text evidence="1">May bind long-chain fatty acids, such as palmitate, and may play a role in lipid transport or fatty acid metabolism.</text>
</comment>
<dbReference type="InterPro" id="IPR003797">
    <property type="entry name" value="DegV"/>
</dbReference>
<gene>
    <name evidence="3" type="ORF">CLCOL_17320</name>
</gene>
<keyword evidence="2" id="KW-0446">Lipid-binding</keyword>
<dbReference type="Pfam" id="PF02645">
    <property type="entry name" value="DegV"/>
    <property type="match status" value="1"/>
</dbReference>
<accession>A0A151AM56</accession>
<dbReference type="STRING" id="1121305.CLCOL_17320"/>
<evidence type="ECO:0000256" key="2">
    <source>
        <dbReference type="ARBA" id="ARBA00023121"/>
    </source>
</evidence>
<protein>
    <submittedName>
        <fullName evidence="3">DegV domain-containing protein</fullName>
    </submittedName>
</protein>
<dbReference type="AlphaFoldDB" id="A0A151AM56"/>
<keyword evidence="4" id="KW-1185">Reference proteome</keyword>
<evidence type="ECO:0000256" key="1">
    <source>
        <dbReference type="ARBA" id="ARBA00003238"/>
    </source>
</evidence>
<organism evidence="3 4">
    <name type="scientific">Clostridium colicanis DSM 13634</name>
    <dbReference type="NCBI Taxonomy" id="1121305"/>
    <lineage>
        <taxon>Bacteria</taxon>
        <taxon>Bacillati</taxon>
        <taxon>Bacillota</taxon>
        <taxon>Clostridia</taxon>
        <taxon>Eubacteriales</taxon>
        <taxon>Clostridiaceae</taxon>
        <taxon>Clostridium</taxon>
    </lineage>
</organism>
<dbReference type="EMBL" id="LTBB01000008">
    <property type="protein sequence ID" value="KYH28719.1"/>
    <property type="molecule type" value="Genomic_DNA"/>
</dbReference>
<dbReference type="PANTHER" id="PTHR33434:SF3">
    <property type="entry name" value="DEGV DOMAIN-CONTAINING PROTEIN YITS"/>
    <property type="match status" value="1"/>
</dbReference>
<dbReference type="InterPro" id="IPR050270">
    <property type="entry name" value="DegV_domain_contain"/>
</dbReference>
<dbReference type="Gene3D" id="3.40.50.10440">
    <property type="entry name" value="Dihydroxyacetone kinase, domain 1"/>
    <property type="match status" value="1"/>
</dbReference>
<dbReference type="PANTHER" id="PTHR33434">
    <property type="entry name" value="DEGV DOMAIN-CONTAINING PROTEIN DR_1986-RELATED"/>
    <property type="match status" value="1"/>
</dbReference>